<proteinExistence type="inferred from homology"/>
<evidence type="ECO:0000256" key="2">
    <source>
        <dbReference type="ARBA" id="ARBA00005992"/>
    </source>
</evidence>
<keyword evidence="10" id="KW-1185">Reference proteome</keyword>
<protein>
    <recommendedName>
        <fullName evidence="8">L,D-TPase catalytic domain-containing protein</fullName>
    </recommendedName>
</protein>
<keyword evidence="5 7" id="KW-0573">Peptidoglycan synthesis</keyword>
<dbReference type="RefSeq" id="WP_188819612.1">
    <property type="nucleotide sequence ID" value="NZ_BMLK01000008.1"/>
</dbReference>
<keyword evidence="4 7" id="KW-0133">Cell shape</keyword>
<dbReference type="InterPro" id="IPR038063">
    <property type="entry name" value="Transpep_catalytic_dom"/>
</dbReference>
<dbReference type="PANTHER" id="PTHR41533:SF2">
    <property type="entry name" value="BLR7131 PROTEIN"/>
    <property type="match status" value="1"/>
</dbReference>
<gene>
    <name evidence="9" type="ORF">GCM10011349_20770</name>
</gene>
<evidence type="ECO:0000313" key="10">
    <source>
        <dbReference type="Proteomes" id="UP000605099"/>
    </source>
</evidence>
<dbReference type="InterPro" id="IPR005490">
    <property type="entry name" value="LD_TPept_cat_dom"/>
</dbReference>
<keyword evidence="6 7" id="KW-0961">Cell wall biogenesis/degradation</keyword>
<dbReference type="EMBL" id="BMLK01000008">
    <property type="protein sequence ID" value="GGN49776.1"/>
    <property type="molecule type" value="Genomic_DNA"/>
</dbReference>
<accession>A0ABQ2JQE0</accession>
<feature type="active site" description="Nucleophile" evidence="7">
    <location>
        <position position="317"/>
    </location>
</feature>
<dbReference type="CDD" id="cd16913">
    <property type="entry name" value="YkuD_like"/>
    <property type="match status" value="1"/>
</dbReference>
<dbReference type="PROSITE" id="PS52029">
    <property type="entry name" value="LD_TPASE"/>
    <property type="match status" value="1"/>
</dbReference>
<comment type="pathway">
    <text evidence="1 7">Cell wall biogenesis; peptidoglycan biosynthesis.</text>
</comment>
<feature type="active site" description="Proton donor/acceptor" evidence="7">
    <location>
        <position position="298"/>
    </location>
</feature>
<dbReference type="Gene3D" id="2.40.440.10">
    <property type="entry name" value="L,D-transpeptidase catalytic domain-like"/>
    <property type="match status" value="1"/>
</dbReference>
<dbReference type="InterPro" id="IPR052905">
    <property type="entry name" value="LD-transpeptidase_YkuD-like"/>
</dbReference>
<evidence type="ECO:0000256" key="7">
    <source>
        <dbReference type="PROSITE-ProRule" id="PRU01373"/>
    </source>
</evidence>
<reference evidence="10" key="1">
    <citation type="journal article" date="2019" name="Int. J. Syst. Evol. Microbiol.">
        <title>The Global Catalogue of Microorganisms (GCM) 10K type strain sequencing project: providing services to taxonomists for standard genome sequencing and annotation.</title>
        <authorList>
            <consortium name="The Broad Institute Genomics Platform"/>
            <consortium name="The Broad Institute Genome Sequencing Center for Infectious Disease"/>
            <person name="Wu L."/>
            <person name="Ma J."/>
        </authorList>
    </citation>
    <scope>NUCLEOTIDE SEQUENCE [LARGE SCALE GENOMIC DNA]</scope>
    <source>
        <strain evidence="10">CGMCC 1.6784</strain>
    </source>
</reference>
<sequence length="401" mass="43513">MGMEIQNGAIAAGIKGRVSIVLMVLGLMSCGATDAPTPSVTASQTPAIAADSWSTGEIDSLRQWVRCAPRDALPSPDAGALEAAVASGDQAAIDEAATALALKLARLHLFGTADTAQRAGWRIKDTDTSIDLPSRLRAAISKDDVDGFFNGMRPSHPDYAALRSAYAEETDPERRKTIARNMERWRWMPHSLGSSYVLVNTASFEASLWRNGARQKTWPVIVGKRSTPSPVFSATITGVVLNPWWHIPASIIREKRGNFPARLGYVKTANGYSQKPGPNNALGEMKLVMPNPFSVYMHDTPSKSLFSRDVRAFSHGCIRVGDALNFATTLLDGAKSREEVDQIVETRRTTTVDLPTPLPVYITYFTATRLGDGSFVVEPDIYNRDKRVPATASATDTECSA</sequence>
<evidence type="ECO:0000256" key="5">
    <source>
        <dbReference type="ARBA" id="ARBA00022984"/>
    </source>
</evidence>
<dbReference type="Pfam" id="PF03734">
    <property type="entry name" value="YkuD"/>
    <property type="match status" value="1"/>
</dbReference>
<evidence type="ECO:0000256" key="6">
    <source>
        <dbReference type="ARBA" id="ARBA00023316"/>
    </source>
</evidence>
<organism evidence="9 10">
    <name type="scientific">Novosphingobium indicum</name>
    <dbReference type="NCBI Taxonomy" id="462949"/>
    <lineage>
        <taxon>Bacteria</taxon>
        <taxon>Pseudomonadati</taxon>
        <taxon>Pseudomonadota</taxon>
        <taxon>Alphaproteobacteria</taxon>
        <taxon>Sphingomonadales</taxon>
        <taxon>Sphingomonadaceae</taxon>
        <taxon>Novosphingobium</taxon>
    </lineage>
</organism>
<comment type="caution">
    <text evidence="9">The sequence shown here is derived from an EMBL/GenBank/DDBJ whole genome shotgun (WGS) entry which is preliminary data.</text>
</comment>
<evidence type="ECO:0000259" key="8">
    <source>
        <dbReference type="PROSITE" id="PS52029"/>
    </source>
</evidence>
<comment type="similarity">
    <text evidence="2">Belongs to the YkuD family.</text>
</comment>
<name>A0ABQ2JQE0_9SPHN</name>
<evidence type="ECO:0000256" key="4">
    <source>
        <dbReference type="ARBA" id="ARBA00022960"/>
    </source>
</evidence>
<feature type="domain" description="L,D-TPase catalytic" evidence="8">
    <location>
        <begin position="195"/>
        <end position="341"/>
    </location>
</feature>
<dbReference type="Proteomes" id="UP000605099">
    <property type="component" value="Unassembled WGS sequence"/>
</dbReference>
<dbReference type="SUPFAM" id="SSF141523">
    <property type="entry name" value="L,D-transpeptidase catalytic domain-like"/>
    <property type="match status" value="1"/>
</dbReference>
<evidence type="ECO:0000313" key="9">
    <source>
        <dbReference type="EMBL" id="GGN49776.1"/>
    </source>
</evidence>
<dbReference type="Pfam" id="PF20142">
    <property type="entry name" value="Scaffold"/>
    <property type="match status" value="1"/>
</dbReference>
<evidence type="ECO:0000256" key="3">
    <source>
        <dbReference type="ARBA" id="ARBA00022679"/>
    </source>
</evidence>
<keyword evidence="3" id="KW-0808">Transferase</keyword>
<dbReference type="PANTHER" id="PTHR41533">
    <property type="entry name" value="L,D-TRANSPEPTIDASE HI_1667-RELATED"/>
    <property type="match status" value="1"/>
</dbReference>
<dbReference type="InterPro" id="IPR045380">
    <property type="entry name" value="LD_TPept_scaffold_dom"/>
</dbReference>
<evidence type="ECO:0000256" key="1">
    <source>
        <dbReference type="ARBA" id="ARBA00004752"/>
    </source>
</evidence>